<dbReference type="Pfam" id="PF17766">
    <property type="entry name" value="fn3_6"/>
    <property type="match status" value="1"/>
</dbReference>
<dbReference type="STRING" id="3880.A0A072UJH5"/>
<keyword evidence="7" id="KW-0645">Protease</keyword>
<keyword evidence="7" id="KW-0378">Hydrolase</keyword>
<evidence type="ECO:0000256" key="3">
    <source>
        <dbReference type="ARBA" id="ARBA00022729"/>
    </source>
</evidence>
<dbReference type="Gene3D" id="3.40.50.200">
    <property type="entry name" value="Peptidase S8/S53 domain"/>
    <property type="match status" value="1"/>
</dbReference>
<protein>
    <submittedName>
        <fullName evidence="7">Subtilisin-like serine protease</fullName>
    </submittedName>
</protein>
<sequence length="215" mass="23575">MQPDITGPRVNILAAWSPVTTEATVEHRSVDYNIISETSMSCPHISAVAAIIKSYHPTWTPAAIMSAIMTTEIQMELKPRHSTTDPDTNGASPSQLKNITGELTQCQKTPTPSYNFNYPSIGVSNLNGSLSIYRTVTFYGQEPAVYVASVENPFGVNVTVTPMALKFWKTGEKLTFRVDFNPFVNSNGNFVFGALTWKNGKQRVRSPIGVNVVSL</sequence>
<reference evidence="8" key="3">
    <citation type="submission" date="2015-04" db="UniProtKB">
        <authorList>
            <consortium name="EnsemblPlants"/>
        </authorList>
    </citation>
    <scope>IDENTIFICATION</scope>
    <source>
        <strain evidence="8">cv. Jemalong A17</strain>
    </source>
</reference>
<evidence type="ECO:0000259" key="5">
    <source>
        <dbReference type="Pfam" id="PF00082"/>
    </source>
</evidence>
<proteinExistence type="inferred from homology"/>
<dbReference type="InterPro" id="IPR041469">
    <property type="entry name" value="Subtilisin-like_FN3"/>
</dbReference>
<dbReference type="HOGENOM" id="CLU_000625_1_1_1"/>
<name>A0A072UJH5_MEDTR</name>
<evidence type="ECO:0000256" key="2">
    <source>
        <dbReference type="ARBA" id="ARBA00011073"/>
    </source>
</evidence>
<dbReference type="InterPro" id="IPR045051">
    <property type="entry name" value="SBT"/>
</dbReference>
<dbReference type="EnsemblPlants" id="KEH29869">
    <property type="protein sequence ID" value="KEH29869"/>
    <property type="gene ID" value="MTR_4g053665"/>
</dbReference>
<accession>A0A072UJH5</accession>
<dbReference type="AlphaFoldDB" id="A0A072UJH5"/>
<dbReference type="Gene3D" id="2.60.40.2310">
    <property type="match status" value="1"/>
</dbReference>
<evidence type="ECO:0000313" key="7">
    <source>
        <dbReference type="EMBL" id="KEH29869.1"/>
    </source>
</evidence>
<evidence type="ECO:0000259" key="6">
    <source>
        <dbReference type="Pfam" id="PF17766"/>
    </source>
</evidence>
<dbReference type="InterPro" id="IPR000209">
    <property type="entry name" value="Peptidase_S8/S53_dom"/>
</dbReference>
<organism evidence="7 9">
    <name type="scientific">Medicago truncatula</name>
    <name type="common">Barrel medic</name>
    <name type="synonym">Medicago tribuloides</name>
    <dbReference type="NCBI Taxonomy" id="3880"/>
    <lineage>
        <taxon>Eukaryota</taxon>
        <taxon>Viridiplantae</taxon>
        <taxon>Streptophyta</taxon>
        <taxon>Embryophyta</taxon>
        <taxon>Tracheophyta</taxon>
        <taxon>Spermatophyta</taxon>
        <taxon>Magnoliopsida</taxon>
        <taxon>eudicotyledons</taxon>
        <taxon>Gunneridae</taxon>
        <taxon>Pentapetalae</taxon>
        <taxon>rosids</taxon>
        <taxon>fabids</taxon>
        <taxon>Fabales</taxon>
        <taxon>Fabaceae</taxon>
        <taxon>Papilionoideae</taxon>
        <taxon>50 kb inversion clade</taxon>
        <taxon>NPAAA clade</taxon>
        <taxon>Hologalegina</taxon>
        <taxon>IRL clade</taxon>
        <taxon>Trifolieae</taxon>
        <taxon>Medicago</taxon>
    </lineage>
</organism>
<comment type="similarity">
    <text evidence="2">Belongs to the peptidase S8 family.</text>
</comment>
<dbReference type="GO" id="GO:0004252">
    <property type="term" value="F:serine-type endopeptidase activity"/>
    <property type="evidence" value="ECO:0007669"/>
    <property type="project" value="InterPro"/>
</dbReference>
<dbReference type="InterPro" id="IPR036852">
    <property type="entry name" value="Peptidase_S8/S53_dom_sf"/>
</dbReference>
<comment type="subcellular location">
    <subcellularLocation>
        <location evidence="1">Secreted</location>
    </subcellularLocation>
</comment>
<keyword evidence="9" id="KW-1185">Reference proteome</keyword>
<dbReference type="EMBL" id="CM001220">
    <property type="protein sequence ID" value="KEH29869.1"/>
    <property type="molecule type" value="Genomic_DNA"/>
</dbReference>
<evidence type="ECO:0000313" key="9">
    <source>
        <dbReference type="Proteomes" id="UP000002051"/>
    </source>
</evidence>
<keyword evidence="4" id="KW-0325">Glycoprotein</keyword>
<keyword evidence="3" id="KW-0732">Signal</keyword>
<reference evidence="7 9" key="1">
    <citation type="journal article" date="2011" name="Nature">
        <title>The Medicago genome provides insight into the evolution of rhizobial symbioses.</title>
        <authorList>
            <person name="Young N.D."/>
            <person name="Debelle F."/>
            <person name="Oldroyd G.E."/>
            <person name="Geurts R."/>
            <person name="Cannon S.B."/>
            <person name="Udvardi M.K."/>
            <person name="Benedito V.A."/>
            <person name="Mayer K.F."/>
            <person name="Gouzy J."/>
            <person name="Schoof H."/>
            <person name="Van de Peer Y."/>
            <person name="Proost S."/>
            <person name="Cook D.R."/>
            <person name="Meyers B.C."/>
            <person name="Spannagl M."/>
            <person name="Cheung F."/>
            <person name="De Mita S."/>
            <person name="Krishnakumar V."/>
            <person name="Gundlach H."/>
            <person name="Zhou S."/>
            <person name="Mudge J."/>
            <person name="Bharti A.K."/>
            <person name="Murray J.D."/>
            <person name="Naoumkina M.A."/>
            <person name="Rosen B."/>
            <person name="Silverstein K.A."/>
            <person name="Tang H."/>
            <person name="Rombauts S."/>
            <person name="Zhao P.X."/>
            <person name="Zhou P."/>
            <person name="Barbe V."/>
            <person name="Bardou P."/>
            <person name="Bechner M."/>
            <person name="Bellec A."/>
            <person name="Berger A."/>
            <person name="Berges H."/>
            <person name="Bidwell S."/>
            <person name="Bisseling T."/>
            <person name="Choisne N."/>
            <person name="Couloux A."/>
            <person name="Denny R."/>
            <person name="Deshpande S."/>
            <person name="Dai X."/>
            <person name="Doyle J.J."/>
            <person name="Dudez A.M."/>
            <person name="Farmer A.D."/>
            <person name="Fouteau S."/>
            <person name="Franken C."/>
            <person name="Gibelin C."/>
            <person name="Gish J."/>
            <person name="Goldstein S."/>
            <person name="Gonzalez A.J."/>
            <person name="Green P.J."/>
            <person name="Hallab A."/>
            <person name="Hartog M."/>
            <person name="Hua A."/>
            <person name="Humphray S.J."/>
            <person name="Jeong D.H."/>
            <person name="Jing Y."/>
            <person name="Jocker A."/>
            <person name="Kenton S.M."/>
            <person name="Kim D.J."/>
            <person name="Klee K."/>
            <person name="Lai H."/>
            <person name="Lang C."/>
            <person name="Lin S."/>
            <person name="Macmil S.L."/>
            <person name="Magdelenat G."/>
            <person name="Matthews L."/>
            <person name="McCorrison J."/>
            <person name="Monaghan E.L."/>
            <person name="Mun J.H."/>
            <person name="Najar F.Z."/>
            <person name="Nicholson C."/>
            <person name="Noirot C."/>
            <person name="O'Bleness M."/>
            <person name="Paule C.R."/>
            <person name="Poulain J."/>
            <person name="Prion F."/>
            <person name="Qin B."/>
            <person name="Qu C."/>
            <person name="Retzel E.F."/>
            <person name="Riddle C."/>
            <person name="Sallet E."/>
            <person name="Samain S."/>
            <person name="Samson N."/>
            <person name="Sanders I."/>
            <person name="Saurat O."/>
            <person name="Scarpelli C."/>
            <person name="Schiex T."/>
            <person name="Segurens B."/>
            <person name="Severin A.J."/>
            <person name="Sherrier D.J."/>
            <person name="Shi R."/>
            <person name="Sims S."/>
            <person name="Singer S.R."/>
            <person name="Sinharoy S."/>
            <person name="Sterck L."/>
            <person name="Viollet A."/>
            <person name="Wang B.B."/>
            <person name="Wang K."/>
            <person name="Wang M."/>
            <person name="Wang X."/>
            <person name="Warfsmann J."/>
            <person name="Weissenbach J."/>
            <person name="White D.D."/>
            <person name="White J.D."/>
            <person name="Wiley G.B."/>
            <person name="Wincker P."/>
            <person name="Xing Y."/>
            <person name="Yang L."/>
            <person name="Yao Z."/>
            <person name="Ying F."/>
            <person name="Zhai J."/>
            <person name="Zhou L."/>
            <person name="Zuber A."/>
            <person name="Denarie J."/>
            <person name="Dixon R.A."/>
            <person name="May G.D."/>
            <person name="Schwartz D.C."/>
            <person name="Rogers J."/>
            <person name="Quetier F."/>
            <person name="Town C.D."/>
            <person name="Roe B.A."/>
        </authorList>
    </citation>
    <scope>NUCLEOTIDE SEQUENCE [LARGE SCALE GENOMIC DNA]</scope>
    <source>
        <strain evidence="7">A17</strain>
        <strain evidence="8 9">cv. Jemalong A17</strain>
    </source>
</reference>
<evidence type="ECO:0000256" key="1">
    <source>
        <dbReference type="ARBA" id="ARBA00004613"/>
    </source>
</evidence>
<reference evidence="7 9" key="2">
    <citation type="journal article" date="2014" name="BMC Genomics">
        <title>An improved genome release (version Mt4.0) for the model legume Medicago truncatula.</title>
        <authorList>
            <person name="Tang H."/>
            <person name="Krishnakumar V."/>
            <person name="Bidwell S."/>
            <person name="Rosen B."/>
            <person name="Chan A."/>
            <person name="Zhou S."/>
            <person name="Gentzbittel L."/>
            <person name="Childs K.L."/>
            <person name="Yandell M."/>
            <person name="Gundlach H."/>
            <person name="Mayer K.F."/>
            <person name="Schwartz D.C."/>
            <person name="Town C.D."/>
        </authorList>
    </citation>
    <scope>GENOME REANNOTATION</scope>
    <source>
        <strain evidence="7">A17</strain>
        <strain evidence="8 9">cv. Jemalong A17</strain>
    </source>
</reference>
<evidence type="ECO:0000313" key="8">
    <source>
        <dbReference type="EnsemblPlants" id="KEH29869"/>
    </source>
</evidence>
<dbReference type="GO" id="GO:0006508">
    <property type="term" value="P:proteolysis"/>
    <property type="evidence" value="ECO:0007669"/>
    <property type="project" value="UniProtKB-KW"/>
</dbReference>
<feature type="domain" description="Peptidase S8/S53" evidence="5">
    <location>
        <begin position="23"/>
        <end position="81"/>
    </location>
</feature>
<dbReference type="Proteomes" id="UP000002051">
    <property type="component" value="Chromosome 4"/>
</dbReference>
<dbReference type="Pfam" id="PF00082">
    <property type="entry name" value="Peptidase_S8"/>
    <property type="match status" value="1"/>
</dbReference>
<gene>
    <name evidence="7" type="ordered locus">MTR_4g053665</name>
</gene>
<evidence type="ECO:0000256" key="4">
    <source>
        <dbReference type="ARBA" id="ARBA00023180"/>
    </source>
</evidence>
<dbReference type="PANTHER" id="PTHR10795">
    <property type="entry name" value="PROPROTEIN CONVERTASE SUBTILISIN/KEXIN"/>
    <property type="match status" value="1"/>
</dbReference>
<feature type="domain" description="Subtilisin-like protease fibronectin type-III" evidence="6">
    <location>
        <begin position="115"/>
        <end position="210"/>
    </location>
</feature>
<dbReference type="GO" id="GO:0005576">
    <property type="term" value="C:extracellular region"/>
    <property type="evidence" value="ECO:0007669"/>
    <property type="project" value="UniProtKB-SubCell"/>
</dbReference>
<dbReference type="SUPFAM" id="SSF52743">
    <property type="entry name" value="Subtilisin-like"/>
    <property type="match status" value="1"/>
</dbReference>